<dbReference type="SUPFAM" id="SSF53383">
    <property type="entry name" value="PLP-dependent transferases"/>
    <property type="match status" value="1"/>
</dbReference>
<keyword evidence="6" id="KW-0368">Histidine biosynthesis</keyword>
<dbReference type="InterPro" id="IPR004839">
    <property type="entry name" value="Aminotransferase_I/II_large"/>
</dbReference>
<keyword evidence="4 6" id="KW-0808">Transferase</keyword>
<dbReference type="InterPro" id="IPR015424">
    <property type="entry name" value="PyrdxlP-dep_Trfase"/>
</dbReference>
<comment type="similarity">
    <text evidence="6">Belongs to the class-II pyridoxal-phosphate-dependent aminotransferase family. Histidinol-phosphate aminotransferase subfamily.</text>
</comment>
<reference evidence="8" key="1">
    <citation type="journal article" date="2020" name="mSystems">
        <title>Genome- and Community-Level Interaction Insights into Carbon Utilization and Element Cycling Functions of Hydrothermarchaeota in Hydrothermal Sediment.</title>
        <authorList>
            <person name="Zhou Z."/>
            <person name="Liu Y."/>
            <person name="Xu W."/>
            <person name="Pan J."/>
            <person name="Luo Z.H."/>
            <person name="Li M."/>
        </authorList>
    </citation>
    <scope>NUCLEOTIDE SEQUENCE [LARGE SCALE GENOMIC DNA]</scope>
    <source>
        <strain evidence="8">SpSt-876</strain>
    </source>
</reference>
<gene>
    <name evidence="6" type="primary">hisC</name>
    <name evidence="8" type="ORF">ENW73_05520</name>
</gene>
<dbReference type="AlphaFoldDB" id="A0A7C6A9W5"/>
<dbReference type="InterPro" id="IPR015421">
    <property type="entry name" value="PyrdxlP-dep_Trfase_major"/>
</dbReference>
<dbReference type="EC" id="2.6.1.9" evidence="6"/>
<evidence type="ECO:0000256" key="6">
    <source>
        <dbReference type="HAMAP-Rule" id="MF_01023"/>
    </source>
</evidence>
<evidence type="ECO:0000256" key="3">
    <source>
        <dbReference type="ARBA" id="ARBA00022576"/>
    </source>
</evidence>
<dbReference type="InterPro" id="IPR050106">
    <property type="entry name" value="HistidinolP_aminotransfase"/>
</dbReference>
<dbReference type="GO" id="GO:0030170">
    <property type="term" value="F:pyridoxal phosphate binding"/>
    <property type="evidence" value="ECO:0007669"/>
    <property type="project" value="InterPro"/>
</dbReference>
<comment type="cofactor">
    <cofactor evidence="1 6">
        <name>pyridoxal 5'-phosphate</name>
        <dbReference type="ChEBI" id="CHEBI:597326"/>
    </cofactor>
</comment>
<proteinExistence type="inferred from homology"/>
<dbReference type="EMBL" id="DTLI01000138">
    <property type="protein sequence ID" value="HHS52309.1"/>
    <property type="molecule type" value="Genomic_DNA"/>
</dbReference>
<evidence type="ECO:0000259" key="7">
    <source>
        <dbReference type="Pfam" id="PF00155"/>
    </source>
</evidence>
<evidence type="ECO:0000256" key="2">
    <source>
        <dbReference type="ARBA" id="ARBA00011738"/>
    </source>
</evidence>
<dbReference type="GO" id="GO:0000105">
    <property type="term" value="P:L-histidine biosynthetic process"/>
    <property type="evidence" value="ECO:0007669"/>
    <property type="project" value="UniProtKB-UniRule"/>
</dbReference>
<dbReference type="PANTHER" id="PTHR43643">
    <property type="entry name" value="HISTIDINOL-PHOSPHATE AMINOTRANSFERASE 2"/>
    <property type="match status" value="1"/>
</dbReference>
<accession>A0A7C6A9W5</accession>
<comment type="catalytic activity">
    <reaction evidence="6">
        <text>L-histidinol phosphate + 2-oxoglutarate = 3-(imidazol-4-yl)-2-oxopropyl phosphate + L-glutamate</text>
        <dbReference type="Rhea" id="RHEA:23744"/>
        <dbReference type="ChEBI" id="CHEBI:16810"/>
        <dbReference type="ChEBI" id="CHEBI:29985"/>
        <dbReference type="ChEBI" id="CHEBI:57766"/>
        <dbReference type="ChEBI" id="CHEBI:57980"/>
        <dbReference type="EC" id="2.6.1.9"/>
    </reaction>
</comment>
<dbReference type="HAMAP" id="MF_01023">
    <property type="entry name" value="HisC_aminotrans_2"/>
    <property type="match status" value="1"/>
</dbReference>
<feature type="domain" description="Aminotransferase class I/classII large" evidence="7">
    <location>
        <begin position="34"/>
        <end position="358"/>
    </location>
</feature>
<protein>
    <recommendedName>
        <fullName evidence="6">Histidinol-phosphate aminotransferase</fullName>
        <ecNumber evidence="6">2.6.1.9</ecNumber>
    </recommendedName>
    <alternativeName>
        <fullName evidence="6">Imidazole acetol-phosphate transaminase</fullName>
    </alternativeName>
</protein>
<dbReference type="Gene3D" id="3.40.640.10">
    <property type="entry name" value="Type I PLP-dependent aspartate aminotransferase-like (Major domain)"/>
    <property type="match status" value="1"/>
</dbReference>
<evidence type="ECO:0000256" key="4">
    <source>
        <dbReference type="ARBA" id="ARBA00022679"/>
    </source>
</evidence>
<evidence type="ECO:0000313" key="8">
    <source>
        <dbReference type="EMBL" id="HHS52309.1"/>
    </source>
</evidence>
<organism evidence="8">
    <name type="scientific">candidate division WOR-3 bacterium</name>
    <dbReference type="NCBI Taxonomy" id="2052148"/>
    <lineage>
        <taxon>Bacteria</taxon>
        <taxon>Bacteria division WOR-3</taxon>
    </lineage>
</organism>
<feature type="modified residue" description="N6-(pyridoxal phosphate)lysine" evidence="6">
    <location>
        <position position="227"/>
    </location>
</feature>
<dbReference type="NCBIfam" id="TIGR01141">
    <property type="entry name" value="hisC"/>
    <property type="match status" value="1"/>
</dbReference>
<comment type="caution">
    <text evidence="8">The sequence shown here is derived from an EMBL/GenBank/DDBJ whole genome shotgun (WGS) entry which is preliminary data.</text>
</comment>
<evidence type="ECO:0000256" key="5">
    <source>
        <dbReference type="ARBA" id="ARBA00022898"/>
    </source>
</evidence>
<dbReference type="InterPro" id="IPR005861">
    <property type="entry name" value="HisP_aminotrans"/>
</dbReference>
<name>A0A7C6A9W5_UNCW3</name>
<dbReference type="Pfam" id="PF00155">
    <property type="entry name" value="Aminotran_1_2"/>
    <property type="match status" value="1"/>
</dbReference>
<evidence type="ECO:0000256" key="1">
    <source>
        <dbReference type="ARBA" id="ARBA00001933"/>
    </source>
</evidence>
<comment type="pathway">
    <text evidence="6">Amino-acid biosynthesis; L-histidine biosynthesis; L-histidine from 5-phospho-alpha-D-ribose 1-diphosphate: step 7/9.</text>
</comment>
<keyword evidence="5 6" id="KW-0663">Pyridoxal phosphate</keyword>
<sequence length="368" mass="41827">MMLPSPRPNLAKVKPYKPGKPIEELIRELKLKGEVIKLASNENPLGTSPKALAVMRKFSSESYLYPDDNCYYLRKALAKKFDIDIEWVMAAAGSVELIYLACLAYLRPEDELMMSEHSFIIAKIGATVMDAKVKEVALKDDYSHDLARMLTSITPATKIIYLDNPINPLGTIVKKKELDDFMEKVPDNILVVIDEAYKEYIISKDYPDSFKYLKQGKNVMILRTFSKIYGLAGLRLGYGFSKPEIIANLQKVRYPFNVNRLVQQVGIAALNDTKHALRSRKINEMGKKYLYAELKKLKVFYLPTYANFIFVSFVEDSSVIYEKLLRQGIITRTVKEYGFPNALRITIGTPEQNKKLINGLIAVLSGQI</sequence>
<comment type="subunit">
    <text evidence="2 6">Homodimer.</text>
</comment>
<dbReference type="UniPathway" id="UPA00031">
    <property type="reaction ID" value="UER00012"/>
</dbReference>
<dbReference type="GO" id="GO:0004400">
    <property type="term" value="F:histidinol-phosphate transaminase activity"/>
    <property type="evidence" value="ECO:0007669"/>
    <property type="project" value="UniProtKB-UniRule"/>
</dbReference>
<keyword evidence="3 6" id="KW-0032">Aminotransferase</keyword>
<keyword evidence="6" id="KW-0028">Amino-acid biosynthesis</keyword>
<dbReference type="InterPro" id="IPR015422">
    <property type="entry name" value="PyrdxlP-dep_Trfase_small"/>
</dbReference>
<dbReference type="PANTHER" id="PTHR43643:SF3">
    <property type="entry name" value="HISTIDINOL-PHOSPHATE AMINOTRANSFERASE"/>
    <property type="match status" value="1"/>
</dbReference>
<dbReference type="CDD" id="cd00609">
    <property type="entry name" value="AAT_like"/>
    <property type="match status" value="1"/>
</dbReference>
<dbReference type="Gene3D" id="3.90.1150.10">
    <property type="entry name" value="Aspartate Aminotransferase, domain 1"/>
    <property type="match status" value="1"/>
</dbReference>